<sequence length="146" mass="17130">MRVEERRNREINLNSSLLMDSSPKVSVASSPFAAMLEEEREIKKYSYELDELKKQIYDAGYMLEKSSNIKEFQKFRDLIRALVEKVIKDAYRVRNLNMNRKTYNVVAKINEELDSLYKEIIAEQKNHIAIANKVMRLKGLVLNLIS</sequence>
<evidence type="ECO:0000313" key="2">
    <source>
        <dbReference type="Proteomes" id="UP000324707"/>
    </source>
</evidence>
<dbReference type="Gene3D" id="1.20.120.490">
    <property type="entry name" value="Hypothetical protein TM1646-like domain"/>
    <property type="match status" value="1"/>
</dbReference>
<dbReference type="AlphaFoldDB" id="A0A5C8E9M6"/>
<reference evidence="1 2" key="1">
    <citation type="journal article" date="1992" name="Lakartidningen">
        <title>[Penicillin V and not amoxicillin is the first choice preparation in acute otitis].</title>
        <authorList>
            <person name="Kamme C."/>
            <person name="Lundgren K."/>
            <person name="Prellner K."/>
        </authorList>
    </citation>
    <scope>NUCLEOTIDE SEQUENCE [LARGE SCALE GENOMIC DNA]</scope>
    <source>
        <strain evidence="1 2">PC5538III-lc</strain>
    </source>
</reference>
<proteinExistence type="predicted"/>
<dbReference type="Pfam" id="PF03885">
    <property type="entry name" value="DUF327"/>
    <property type="match status" value="1"/>
</dbReference>
<organism evidence="1 2">
    <name type="scientific">Brachyspira aalborgi</name>
    <dbReference type="NCBI Taxonomy" id="29522"/>
    <lineage>
        <taxon>Bacteria</taxon>
        <taxon>Pseudomonadati</taxon>
        <taxon>Spirochaetota</taxon>
        <taxon>Spirochaetia</taxon>
        <taxon>Brachyspirales</taxon>
        <taxon>Brachyspiraceae</taxon>
        <taxon>Brachyspira</taxon>
    </lineage>
</organism>
<gene>
    <name evidence="1" type="ORF">EPJ69_01905</name>
</gene>
<dbReference type="InterPro" id="IPR024042">
    <property type="entry name" value="TM1646-like_dom_sf"/>
</dbReference>
<protein>
    <submittedName>
        <fullName evidence="1">DUF327 family protein</fullName>
    </submittedName>
</protein>
<dbReference type="SUPFAM" id="SSF158397">
    <property type="entry name" value="TM1646-like"/>
    <property type="match status" value="1"/>
</dbReference>
<dbReference type="InterPro" id="IPR005585">
    <property type="entry name" value="DUF327"/>
</dbReference>
<accession>A0A5C8E9M6</accession>
<comment type="caution">
    <text evidence="1">The sequence shown here is derived from an EMBL/GenBank/DDBJ whole genome shotgun (WGS) entry which is preliminary data.</text>
</comment>
<dbReference type="Proteomes" id="UP000324707">
    <property type="component" value="Unassembled WGS sequence"/>
</dbReference>
<evidence type="ECO:0000313" key="1">
    <source>
        <dbReference type="EMBL" id="TXJ34767.1"/>
    </source>
</evidence>
<name>A0A5C8E9M6_9SPIR</name>
<dbReference type="EMBL" id="SAXX01000004">
    <property type="protein sequence ID" value="TXJ34767.1"/>
    <property type="molecule type" value="Genomic_DNA"/>
</dbReference>